<gene>
    <name evidence="2" type="ORF">E1091_03575</name>
</gene>
<evidence type="ECO:0000259" key="1">
    <source>
        <dbReference type="PROSITE" id="PS50801"/>
    </source>
</evidence>
<reference evidence="2 3" key="1">
    <citation type="submission" date="2019-02" db="EMBL/GenBank/DDBJ databases">
        <title>Draft genome sequences of novel Actinobacteria.</title>
        <authorList>
            <person name="Sahin N."/>
            <person name="Ay H."/>
            <person name="Saygin H."/>
        </authorList>
    </citation>
    <scope>NUCLEOTIDE SEQUENCE [LARGE SCALE GENOMIC DNA]</scope>
    <source>
        <strain evidence="2 3">JCM 30529</strain>
    </source>
</reference>
<protein>
    <submittedName>
        <fullName evidence="2">STAS domain-containing protein</fullName>
    </submittedName>
</protein>
<dbReference type="PROSITE" id="PS50801">
    <property type="entry name" value="STAS"/>
    <property type="match status" value="1"/>
</dbReference>
<dbReference type="Gene3D" id="3.30.750.24">
    <property type="entry name" value="STAS domain"/>
    <property type="match status" value="1"/>
</dbReference>
<dbReference type="Pfam" id="PF13466">
    <property type="entry name" value="STAS_2"/>
    <property type="match status" value="1"/>
</dbReference>
<keyword evidence="3" id="KW-1185">Reference proteome</keyword>
<organism evidence="2 3">
    <name type="scientific">Micromonospora fluostatini</name>
    <dbReference type="NCBI Taxonomy" id="1629071"/>
    <lineage>
        <taxon>Bacteria</taxon>
        <taxon>Bacillati</taxon>
        <taxon>Actinomycetota</taxon>
        <taxon>Actinomycetes</taxon>
        <taxon>Micromonosporales</taxon>
        <taxon>Micromonosporaceae</taxon>
        <taxon>Micromonospora</taxon>
    </lineage>
</organism>
<evidence type="ECO:0000313" key="2">
    <source>
        <dbReference type="EMBL" id="TDC01071.1"/>
    </source>
</evidence>
<evidence type="ECO:0000313" key="3">
    <source>
        <dbReference type="Proteomes" id="UP000295626"/>
    </source>
</evidence>
<sequence length="114" mass="12204">MVTTVDRTVLRTDYHDGTSGVRHVTLTGEADLATVGQLEDDLVLLLTPRWVTRLALDLTALRHLDCAALAALLTVRDHATARGQQVVITAAVGAPERVLALGSAGQFFDYPPLS</sequence>
<dbReference type="InterPro" id="IPR058548">
    <property type="entry name" value="MlaB-like_STAS"/>
</dbReference>
<dbReference type="InterPro" id="IPR036513">
    <property type="entry name" value="STAS_dom_sf"/>
</dbReference>
<dbReference type="Proteomes" id="UP000295626">
    <property type="component" value="Unassembled WGS sequence"/>
</dbReference>
<dbReference type="InterPro" id="IPR002645">
    <property type="entry name" value="STAS_dom"/>
</dbReference>
<name>A0ABY2DQ95_9ACTN</name>
<feature type="domain" description="STAS" evidence="1">
    <location>
        <begin position="20"/>
        <end position="114"/>
    </location>
</feature>
<dbReference type="EMBL" id="SMKE01000068">
    <property type="protein sequence ID" value="TDC01071.1"/>
    <property type="molecule type" value="Genomic_DNA"/>
</dbReference>
<comment type="caution">
    <text evidence="2">The sequence shown here is derived from an EMBL/GenBank/DDBJ whole genome shotgun (WGS) entry which is preliminary data.</text>
</comment>
<dbReference type="SUPFAM" id="SSF52091">
    <property type="entry name" value="SpoIIaa-like"/>
    <property type="match status" value="1"/>
</dbReference>
<proteinExistence type="predicted"/>
<accession>A0ABY2DQ95</accession>